<sequence>MTTLSLGDVQVKCIISNCTVHPFLRPVTITASHPRHKDLGTLEAYKIARVSRLAGHFFNVLDEKSSELADFGSKVLDNNMKVFTQNVENDYHKGLGCWGYEMNEGDIIYVHELDVLKKFENQGIATLLLNTLLTSEHVKKGDIVYCWPTPTKASTTAERQAEVPRVNRVFRKVGFRRVGRTTYFGYSPDPAHPSRLISSWRDLDIKPYKFPARATDMSEADARDLMQAFPIQTAMDPPFLFGWRRNAFAPPSRQHKQATTEEIVDMVHATHTSNPALLHIRDDQGCTPIFVAADSGELPVIRALLSYDVCPEEILSRENAKDRNAIEAYEQQQPLLGFSDDVLIVGYMLRQAAGEDVGTVVEYMNRESHRG</sequence>
<evidence type="ECO:0008006" key="3">
    <source>
        <dbReference type="Google" id="ProtNLM"/>
    </source>
</evidence>
<dbReference type="Gene3D" id="1.25.40.20">
    <property type="entry name" value="Ankyrin repeat-containing domain"/>
    <property type="match status" value="1"/>
</dbReference>
<proteinExistence type="predicted"/>
<dbReference type="AlphaFoldDB" id="A0A550C6V6"/>
<keyword evidence="2" id="KW-1185">Reference proteome</keyword>
<dbReference type="InterPro" id="IPR036770">
    <property type="entry name" value="Ankyrin_rpt-contain_sf"/>
</dbReference>
<dbReference type="EMBL" id="VDMD01000021">
    <property type="protein sequence ID" value="TRM60525.1"/>
    <property type="molecule type" value="Genomic_DNA"/>
</dbReference>
<dbReference type="InterPro" id="IPR016181">
    <property type="entry name" value="Acyl_CoA_acyltransferase"/>
</dbReference>
<reference evidence="1 2" key="1">
    <citation type="journal article" date="2019" name="New Phytol.">
        <title>Comparative genomics reveals unique wood-decay strategies and fruiting body development in the Schizophyllaceae.</title>
        <authorList>
            <person name="Almasi E."/>
            <person name="Sahu N."/>
            <person name="Krizsan K."/>
            <person name="Balint B."/>
            <person name="Kovacs G.M."/>
            <person name="Kiss B."/>
            <person name="Cseklye J."/>
            <person name="Drula E."/>
            <person name="Henrissat B."/>
            <person name="Nagy I."/>
            <person name="Chovatia M."/>
            <person name="Adam C."/>
            <person name="LaButti K."/>
            <person name="Lipzen A."/>
            <person name="Riley R."/>
            <person name="Grigoriev I.V."/>
            <person name="Nagy L.G."/>
        </authorList>
    </citation>
    <scope>NUCLEOTIDE SEQUENCE [LARGE SCALE GENOMIC DNA]</scope>
    <source>
        <strain evidence="1 2">NL-1724</strain>
    </source>
</reference>
<organism evidence="1 2">
    <name type="scientific">Schizophyllum amplum</name>
    <dbReference type="NCBI Taxonomy" id="97359"/>
    <lineage>
        <taxon>Eukaryota</taxon>
        <taxon>Fungi</taxon>
        <taxon>Dikarya</taxon>
        <taxon>Basidiomycota</taxon>
        <taxon>Agaricomycotina</taxon>
        <taxon>Agaricomycetes</taxon>
        <taxon>Agaricomycetidae</taxon>
        <taxon>Agaricales</taxon>
        <taxon>Schizophyllaceae</taxon>
        <taxon>Schizophyllum</taxon>
    </lineage>
</organism>
<dbReference type="Gene3D" id="3.40.630.30">
    <property type="match status" value="1"/>
</dbReference>
<accession>A0A550C6V6</accession>
<comment type="caution">
    <text evidence="1">The sequence shown here is derived from an EMBL/GenBank/DDBJ whole genome shotgun (WGS) entry which is preliminary data.</text>
</comment>
<protein>
    <recommendedName>
        <fullName evidence="3">N-acetyltransferase domain-containing protein</fullName>
    </recommendedName>
</protein>
<gene>
    <name evidence="1" type="ORF">BD626DRAFT_571597</name>
</gene>
<name>A0A550C6V6_9AGAR</name>
<dbReference type="Proteomes" id="UP000320762">
    <property type="component" value="Unassembled WGS sequence"/>
</dbReference>
<dbReference type="SUPFAM" id="SSF55729">
    <property type="entry name" value="Acyl-CoA N-acyltransferases (Nat)"/>
    <property type="match status" value="1"/>
</dbReference>
<evidence type="ECO:0000313" key="1">
    <source>
        <dbReference type="EMBL" id="TRM60525.1"/>
    </source>
</evidence>
<dbReference type="STRING" id="97359.A0A550C6V6"/>
<evidence type="ECO:0000313" key="2">
    <source>
        <dbReference type="Proteomes" id="UP000320762"/>
    </source>
</evidence>
<dbReference type="OrthoDB" id="508139at2759"/>